<name>A0A316ZBX0_9BASI</name>
<dbReference type="InterPro" id="IPR009057">
    <property type="entry name" value="Homeodomain-like_sf"/>
</dbReference>
<dbReference type="Proteomes" id="UP000245946">
    <property type="component" value="Unassembled WGS sequence"/>
</dbReference>
<feature type="domain" description="ZZ-type" evidence="11">
    <location>
        <begin position="23"/>
        <end position="80"/>
    </location>
</feature>
<organism evidence="15 16">
    <name type="scientific">Tilletiopsis washingtonensis</name>
    <dbReference type="NCBI Taxonomy" id="58919"/>
    <lineage>
        <taxon>Eukaryota</taxon>
        <taxon>Fungi</taxon>
        <taxon>Dikarya</taxon>
        <taxon>Basidiomycota</taxon>
        <taxon>Ustilaginomycotina</taxon>
        <taxon>Exobasidiomycetes</taxon>
        <taxon>Entylomatales</taxon>
        <taxon>Entylomatales incertae sedis</taxon>
        <taxon>Tilletiopsis</taxon>
    </lineage>
</organism>
<feature type="compositionally biased region" description="Polar residues" evidence="9">
    <location>
        <begin position="194"/>
        <end position="209"/>
    </location>
</feature>
<dbReference type="InterPro" id="IPR007526">
    <property type="entry name" value="SWIRM"/>
</dbReference>
<dbReference type="STRING" id="58919.A0A316ZBX0"/>
<accession>A0A316ZBX0</accession>
<dbReference type="Gene3D" id="3.30.60.90">
    <property type="match status" value="1"/>
</dbReference>
<evidence type="ECO:0000256" key="7">
    <source>
        <dbReference type="ARBA" id="ARBA00023242"/>
    </source>
</evidence>
<dbReference type="GO" id="GO:0005634">
    <property type="term" value="C:nucleus"/>
    <property type="evidence" value="ECO:0007669"/>
    <property type="project" value="UniProtKB-SubCell"/>
</dbReference>
<evidence type="ECO:0000256" key="5">
    <source>
        <dbReference type="ARBA" id="ARBA00023015"/>
    </source>
</evidence>
<feature type="domain" description="SWIRM" evidence="12">
    <location>
        <begin position="615"/>
        <end position="710"/>
    </location>
</feature>
<dbReference type="PROSITE" id="PS50934">
    <property type="entry name" value="SWIRM"/>
    <property type="match status" value="1"/>
</dbReference>
<dbReference type="SMART" id="SM00717">
    <property type="entry name" value="SANT"/>
    <property type="match status" value="1"/>
</dbReference>
<feature type="region of interest" description="Disordered" evidence="9">
    <location>
        <begin position="1"/>
        <end position="20"/>
    </location>
</feature>
<dbReference type="Gene3D" id="1.10.10.60">
    <property type="entry name" value="Homeodomain-like"/>
    <property type="match status" value="1"/>
</dbReference>
<dbReference type="InterPro" id="IPR017930">
    <property type="entry name" value="Myb_dom"/>
</dbReference>
<dbReference type="PROSITE" id="PS01357">
    <property type="entry name" value="ZF_ZZ_1"/>
    <property type="match status" value="1"/>
</dbReference>
<dbReference type="FunFam" id="1.10.10.60:FF:000115">
    <property type="entry name" value="Transcriptional adapter 2"/>
    <property type="match status" value="1"/>
</dbReference>
<dbReference type="InterPro" id="IPR055141">
    <property type="entry name" value="TADA2A_B-like_dom"/>
</dbReference>
<dbReference type="PROSITE" id="PS50135">
    <property type="entry name" value="ZF_ZZ_2"/>
    <property type="match status" value="1"/>
</dbReference>
<dbReference type="InterPro" id="IPR000433">
    <property type="entry name" value="Znf_ZZ"/>
</dbReference>
<dbReference type="GO" id="GO:0006338">
    <property type="term" value="P:chromatin remodeling"/>
    <property type="evidence" value="ECO:0007669"/>
    <property type="project" value="TreeGrafter"/>
</dbReference>
<feature type="domain" description="SANT" evidence="13">
    <location>
        <begin position="82"/>
        <end position="134"/>
    </location>
</feature>
<dbReference type="SUPFAM" id="SSF57850">
    <property type="entry name" value="RING/U-box"/>
    <property type="match status" value="1"/>
</dbReference>
<dbReference type="PANTHER" id="PTHR12374">
    <property type="entry name" value="TRANSCRIPTIONAL ADAPTOR 2 ADA2 -RELATED"/>
    <property type="match status" value="1"/>
</dbReference>
<proteinExistence type="predicted"/>
<comment type="subcellular location">
    <subcellularLocation>
        <location evidence="1">Nucleus</location>
    </subcellularLocation>
</comment>
<dbReference type="InterPro" id="IPR036388">
    <property type="entry name" value="WH-like_DNA-bd_sf"/>
</dbReference>
<evidence type="ECO:0000259" key="10">
    <source>
        <dbReference type="PROSITE" id="PS50090"/>
    </source>
</evidence>
<dbReference type="PROSITE" id="PS50090">
    <property type="entry name" value="MYB_LIKE"/>
    <property type="match status" value="1"/>
</dbReference>
<feature type="region of interest" description="Disordered" evidence="9">
    <location>
        <begin position="152"/>
        <end position="229"/>
    </location>
</feature>
<keyword evidence="2" id="KW-0479">Metal-binding</keyword>
<evidence type="ECO:0000256" key="2">
    <source>
        <dbReference type="ARBA" id="ARBA00022723"/>
    </source>
</evidence>
<evidence type="ECO:0000256" key="6">
    <source>
        <dbReference type="ARBA" id="ARBA00023163"/>
    </source>
</evidence>
<keyword evidence="16" id="KW-1185">Reference proteome</keyword>
<feature type="compositionally biased region" description="Basic and acidic residues" evidence="9">
    <location>
        <begin position="298"/>
        <end position="314"/>
    </location>
</feature>
<evidence type="ECO:0008006" key="17">
    <source>
        <dbReference type="Google" id="ProtNLM"/>
    </source>
</evidence>
<evidence type="ECO:0000256" key="1">
    <source>
        <dbReference type="ARBA" id="ARBA00004123"/>
    </source>
</evidence>
<dbReference type="SUPFAM" id="SSF46689">
    <property type="entry name" value="Homeodomain-like"/>
    <property type="match status" value="2"/>
</dbReference>
<dbReference type="InterPro" id="IPR001005">
    <property type="entry name" value="SANT/Myb"/>
</dbReference>
<dbReference type="OrthoDB" id="270417at2759"/>
<gene>
    <name evidence="15" type="ORF">FA09DRAFT_317579</name>
</gene>
<dbReference type="EMBL" id="KZ819290">
    <property type="protein sequence ID" value="PWN98806.1"/>
    <property type="molecule type" value="Genomic_DNA"/>
</dbReference>
<dbReference type="GO" id="GO:0070461">
    <property type="term" value="C:SAGA-type complex"/>
    <property type="evidence" value="ECO:0007669"/>
    <property type="project" value="TreeGrafter"/>
</dbReference>
<keyword evidence="5" id="KW-0805">Transcription regulation</keyword>
<dbReference type="InterPro" id="IPR041983">
    <property type="entry name" value="ADA2-like_ZZ"/>
</dbReference>
<feature type="region of interest" description="Disordered" evidence="9">
    <location>
        <begin position="599"/>
        <end position="628"/>
    </location>
</feature>
<dbReference type="PROSITE" id="PS51293">
    <property type="entry name" value="SANT"/>
    <property type="match status" value="1"/>
</dbReference>
<dbReference type="Gene3D" id="1.10.10.10">
    <property type="entry name" value="Winged helix-like DNA-binding domain superfamily/Winged helix DNA-binding domain"/>
    <property type="match status" value="1"/>
</dbReference>
<dbReference type="FunFam" id="3.30.60.90:FF:000008">
    <property type="entry name" value="Transcriptional adapter 2"/>
    <property type="match status" value="1"/>
</dbReference>
<dbReference type="Pfam" id="PF00249">
    <property type="entry name" value="Myb_DNA-binding"/>
    <property type="match status" value="1"/>
</dbReference>
<sequence>MTVSHRKNKPAAAPAGPTAAEPGVRYHCDACGADITLTVRVRCAECEDFDLCGSCFCEGARTKGPHRPWHDYRVVEQHAYPIFTADWGADEELLLIDGAQIYGLGNWADIADHIGNRTKEEVERHYLDVYIEGRDGTEVGDARAEAAIRAEEQRAAGTGSRVRPPVVGPNMAFDAGMEADEFQTRKRRRIEGLRQSQRMQNLASSSQSGGKPPPPPKPLVSAPTSHSELAGFMPGRLEFETEYEQEAENLTKDMEFGKVYKFGGDLPGELEALGTTATAGRRRDGPSSARMGGGAMASKREQSSKGLKKDGKQGDEDDEDGEDGAKEKDDDEEKDHDEDEPEPEEPDPDADEDADVSMADGHDDAESAAGTPAPASAIAGTSAATDKQSQSQTQDQTGTPAPGAEAASADAAGSGSAAAPAEGDASGADRAADWDEDEADLDLKLTVLQMYNERLDRRARRKEFIFERNLIDYKRNQTAERKRAKEERELLSRVRHFAQMQTALDFEMFLNGLCHEEALRRAVTQLQRYRAAGITTFADAARFDAETAERAKRAAQIAEGGLAAFPASGAAGTPRGRADTTAATAAALARARAASSVALDEATATPTSKAAAEAKVPRKPPKPLDLSEHPSLHLLTASEASLCSTQRILPSAYLVMKKEIIAEYVRRGRLSRRESRTLFKMDVNKVGKVFDLIEAEGWLAPPRHGSSAHASAAATLAATTPTPMAHAVLNGS</sequence>
<feature type="compositionally biased region" description="Low complexity" evidence="9">
    <location>
        <begin position="10"/>
        <end position="20"/>
    </location>
</feature>
<evidence type="ECO:0000256" key="9">
    <source>
        <dbReference type="SAM" id="MobiDB-lite"/>
    </source>
</evidence>
<dbReference type="InterPro" id="IPR043145">
    <property type="entry name" value="Znf_ZZ_sf"/>
</dbReference>
<evidence type="ECO:0000259" key="14">
    <source>
        <dbReference type="PROSITE" id="PS51294"/>
    </source>
</evidence>
<evidence type="ECO:0000259" key="13">
    <source>
        <dbReference type="PROSITE" id="PS51293"/>
    </source>
</evidence>
<feature type="compositionally biased region" description="Acidic residues" evidence="9">
    <location>
        <begin position="329"/>
        <end position="355"/>
    </location>
</feature>
<keyword evidence="6" id="KW-0804">Transcription</keyword>
<feature type="region of interest" description="Disordered" evidence="9">
    <location>
        <begin position="264"/>
        <end position="432"/>
    </location>
</feature>
<dbReference type="CDD" id="cd02335">
    <property type="entry name" value="ZZ_ADA2"/>
    <property type="match status" value="1"/>
</dbReference>
<dbReference type="GO" id="GO:0008270">
    <property type="term" value="F:zinc ion binding"/>
    <property type="evidence" value="ECO:0007669"/>
    <property type="project" value="UniProtKB-KW"/>
</dbReference>
<reference evidence="15 16" key="1">
    <citation type="journal article" date="2018" name="Mol. Biol. Evol.">
        <title>Broad Genomic Sampling Reveals a Smut Pathogenic Ancestry of the Fungal Clade Ustilaginomycotina.</title>
        <authorList>
            <person name="Kijpornyongpan T."/>
            <person name="Mondo S.J."/>
            <person name="Barry K."/>
            <person name="Sandor L."/>
            <person name="Lee J."/>
            <person name="Lipzen A."/>
            <person name="Pangilinan J."/>
            <person name="LaButti K."/>
            <person name="Hainaut M."/>
            <person name="Henrissat B."/>
            <person name="Grigoriev I.V."/>
            <person name="Spatafora J.W."/>
            <person name="Aime M.C."/>
        </authorList>
    </citation>
    <scope>NUCLEOTIDE SEQUENCE [LARGE SCALE GENOMIC DNA]</scope>
    <source>
        <strain evidence="15 16">MCA 4186</strain>
    </source>
</reference>
<keyword evidence="4" id="KW-0862">Zinc</keyword>
<evidence type="ECO:0000256" key="3">
    <source>
        <dbReference type="ARBA" id="ARBA00022771"/>
    </source>
</evidence>
<dbReference type="Pfam" id="PF00569">
    <property type="entry name" value="ZZ"/>
    <property type="match status" value="1"/>
</dbReference>
<feature type="domain" description="Myb-like" evidence="10">
    <location>
        <begin position="87"/>
        <end position="130"/>
    </location>
</feature>
<dbReference type="SMART" id="SM00291">
    <property type="entry name" value="ZnF_ZZ"/>
    <property type="match status" value="1"/>
</dbReference>
<evidence type="ECO:0000313" key="15">
    <source>
        <dbReference type="EMBL" id="PWN98806.1"/>
    </source>
</evidence>
<dbReference type="GeneID" id="37268426"/>
<evidence type="ECO:0000256" key="8">
    <source>
        <dbReference type="PROSITE-ProRule" id="PRU00228"/>
    </source>
</evidence>
<evidence type="ECO:0000313" key="16">
    <source>
        <dbReference type="Proteomes" id="UP000245946"/>
    </source>
</evidence>
<dbReference type="InterPro" id="IPR017884">
    <property type="entry name" value="SANT_dom"/>
</dbReference>
<dbReference type="FunFam" id="1.10.10.10:FF:000087">
    <property type="entry name" value="Transcriptional adapter 2"/>
    <property type="match status" value="1"/>
</dbReference>
<feature type="domain" description="HTH myb-type" evidence="14">
    <location>
        <begin position="87"/>
        <end position="134"/>
    </location>
</feature>
<dbReference type="GO" id="GO:0006357">
    <property type="term" value="P:regulation of transcription by RNA polymerase II"/>
    <property type="evidence" value="ECO:0007669"/>
    <property type="project" value="TreeGrafter"/>
</dbReference>
<dbReference type="PROSITE" id="PS51294">
    <property type="entry name" value="HTH_MYB"/>
    <property type="match status" value="1"/>
</dbReference>
<evidence type="ECO:0000256" key="4">
    <source>
        <dbReference type="ARBA" id="ARBA00022833"/>
    </source>
</evidence>
<dbReference type="Pfam" id="PF22941">
    <property type="entry name" value="TADA2A-like_3rd"/>
    <property type="match status" value="2"/>
</dbReference>
<keyword evidence="3 8" id="KW-0863">Zinc-finger</keyword>
<dbReference type="GO" id="GO:0003682">
    <property type="term" value="F:chromatin binding"/>
    <property type="evidence" value="ECO:0007669"/>
    <property type="project" value="TreeGrafter"/>
</dbReference>
<dbReference type="PANTHER" id="PTHR12374:SF20">
    <property type="entry name" value="TRANSCRIPTIONAL ADAPTER 2-ALPHA"/>
    <property type="match status" value="1"/>
</dbReference>
<evidence type="ECO:0000259" key="11">
    <source>
        <dbReference type="PROSITE" id="PS50135"/>
    </source>
</evidence>
<dbReference type="AlphaFoldDB" id="A0A316ZBX0"/>
<dbReference type="RefSeq" id="XP_025599085.1">
    <property type="nucleotide sequence ID" value="XM_025740882.1"/>
</dbReference>
<dbReference type="GO" id="GO:0003713">
    <property type="term" value="F:transcription coactivator activity"/>
    <property type="evidence" value="ECO:0007669"/>
    <property type="project" value="TreeGrafter"/>
</dbReference>
<dbReference type="CDD" id="cd00167">
    <property type="entry name" value="SANT"/>
    <property type="match status" value="1"/>
</dbReference>
<protein>
    <recommendedName>
        <fullName evidence="17">Transcriptional adapter 2</fullName>
    </recommendedName>
</protein>
<keyword evidence="7" id="KW-0539">Nucleus</keyword>
<evidence type="ECO:0000259" key="12">
    <source>
        <dbReference type="PROSITE" id="PS50934"/>
    </source>
</evidence>
<feature type="compositionally biased region" description="Low complexity" evidence="9">
    <location>
        <begin position="367"/>
        <end position="429"/>
    </location>
</feature>